<dbReference type="AlphaFoldDB" id="A0A3L6UT82"/>
<dbReference type="EMBL" id="QUTG01001623">
    <property type="protein sequence ID" value="RHY99164.1"/>
    <property type="molecule type" value="Genomic_DNA"/>
</dbReference>
<evidence type="ECO:0000256" key="1">
    <source>
        <dbReference type="SAM" id="MobiDB-lite"/>
    </source>
</evidence>
<evidence type="ECO:0000313" key="8">
    <source>
        <dbReference type="Proteomes" id="UP000285712"/>
    </source>
</evidence>
<dbReference type="VEuPathDB" id="FungiDB:H257_05601"/>
<feature type="compositionally biased region" description="Basic residues" evidence="1">
    <location>
        <begin position="158"/>
        <end position="169"/>
    </location>
</feature>
<dbReference type="InterPro" id="IPR001245">
    <property type="entry name" value="Ser-Thr/Tyr_kinase_cat_dom"/>
</dbReference>
<dbReference type="EMBL" id="QUTH01003379">
    <property type="protein sequence ID" value="RHZ19773.1"/>
    <property type="molecule type" value="Genomic_DNA"/>
</dbReference>
<feature type="region of interest" description="Disordered" evidence="1">
    <location>
        <begin position="1"/>
        <end position="28"/>
    </location>
</feature>
<dbReference type="Proteomes" id="UP000275652">
    <property type="component" value="Unassembled WGS sequence"/>
</dbReference>
<name>A0A3L6UT82_APHAT</name>
<reference evidence="7 8" key="2">
    <citation type="submission" date="2018-08" db="EMBL/GenBank/DDBJ databases">
        <title>Aphanomyces genome sequencing and annotation.</title>
        <authorList>
            <person name="Minardi D."/>
            <person name="Oidtmann B."/>
            <person name="Van Der Giezen M."/>
            <person name="Studholme D.J."/>
        </authorList>
    </citation>
    <scope>NUCLEOTIDE SEQUENCE [LARGE SCALE GENOMIC DNA]</scope>
    <source>
        <strain evidence="4 7">Da</strain>
        <strain evidence="3 8">Sv</strain>
    </source>
</reference>
<proteinExistence type="predicted"/>
<evidence type="ECO:0000259" key="2">
    <source>
        <dbReference type="Pfam" id="PF07714"/>
    </source>
</evidence>
<evidence type="ECO:0000313" key="6">
    <source>
        <dbReference type="Proteomes" id="UP000275652"/>
    </source>
</evidence>
<protein>
    <recommendedName>
        <fullName evidence="2">Serine-threonine/tyrosine-protein kinase catalytic domain-containing protein</fullName>
    </recommendedName>
</protein>
<evidence type="ECO:0000313" key="5">
    <source>
        <dbReference type="EMBL" id="RLN99675.1"/>
    </source>
</evidence>
<evidence type="ECO:0000313" key="7">
    <source>
        <dbReference type="Proteomes" id="UP000285430"/>
    </source>
</evidence>
<dbReference type="Proteomes" id="UP000285712">
    <property type="component" value="Unassembled WGS sequence"/>
</dbReference>
<dbReference type="Gene3D" id="3.30.200.20">
    <property type="entry name" value="Phosphorylase Kinase, domain 1"/>
    <property type="match status" value="1"/>
</dbReference>
<gene>
    <name evidence="5" type="ORF">DYB28_004772</name>
    <name evidence="3" type="ORF">DYB35_011315</name>
    <name evidence="4" type="ORF">DYB37_007307</name>
</gene>
<dbReference type="EMBL" id="QUTI01047757">
    <property type="protein sequence ID" value="RLN99675.1"/>
    <property type="molecule type" value="Genomic_DNA"/>
</dbReference>
<dbReference type="Pfam" id="PF07714">
    <property type="entry name" value="PK_Tyr_Ser-Thr"/>
    <property type="match status" value="1"/>
</dbReference>
<dbReference type="Proteomes" id="UP000285430">
    <property type="component" value="Unassembled WGS sequence"/>
</dbReference>
<dbReference type="SUPFAM" id="SSF56112">
    <property type="entry name" value="Protein kinase-like (PK-like)"/>
    <property type="match status" value="1"/>
</dbReference>
<reference evidence="5 6" key="1">
    <citation type="journal article" date="2018" name="J. Invertebr. Pathol.">
        <title>New genotyping method for the causative agent of crayfish plague (Aphanomyces astaci) based on whole genome data.</title>
        <authorList>
            <person name="Minardi D."/>
            <person name="Studholme D.J."/>
            <person name="van der Giezen M."/>
            <person name="Pretto T."/>
            <person name="Oidtmann B."/>
        </authorList>
    </citation>
    <scope>NUCLEOTIDE SEQUENCE [LARGE SCALE GENOMIC DNA]</scope>
    <source>
        <strain evidence="5 6">KB13</strain>
    </source>
</reference>
<sequence>MSFRERRGAPPALQMDDEYTEDEDGKSGGCPYETNVLEMSCDIGDTTFRKGRLAITISFSTLSNGVRGHSKAAPSSSVDDSTSKTVHNVYDKAQRHQILTEIQTLYSVDTPWLVGFYGAYFKDQALSLILQYCDRGSLDGLVIQILSGLQHLKEARHFHRHQTAKHPRHEPRLRQTH</sequence>
<dbReference type="InterPro" id="IPR011009">
    <property type="entry name" value="Kinase-like_dom_sf"/>
</dbReference>
<organism evidence="4 7">
    <name type="scientific">Aphanomyces astaci</name>
    <name type="common">Crayfish plague agent</name>
    <dbReference type="NCBI Taxonomy" id="112090"/>
    <lineage>
        <taxon>Eukaryota</taxon>
        <taxon>Sar</taxon>
        <taxon>Stramenopiles</taxon>
        <taxon>Oomycota</taxon>
        <taxon>Saprolegniomycetes</taxon>
        <taxon>Saprolegniales</taxon>
        <taxon>Verrucalvaceae</taxon>
        <taxon>Aphanomyces</taxon>
    </lineage>
</organism>
<evidence type="ECO:0000313" key="3">
    <source>
        <dbReference type="EMBL" id="RHY99164.1"/>
    </source>
</evidence>
<feature type="region of interest" description="Disordered" evidence="1">
    <location>
        <begin position="158"/>
        <end position="177"/>
    </location>
</feature>
<feature type="compositionally biased region" description="Acidic residues" evidence="1">
    <location>
        <begin position="15"/>
        <end position="24"/>
    </location>
</feature>
<accession>A0A3L6UT82</accession>
<dbReference type="GO" id="GO:0004672">
    <property type="term" value="F:protein kinase activity"/>
    <property type="evidence" value="ECO:0007669"/>
    <property type="project" value="InterPro"/>
</dbReference>
<feature type="domain" description="Serine-threonine/tyrosine-protein kinase catalytic" evidence="2">
    <location>
        <begin position="80"/>
        <end position="140"/>
    </location>
</feature>
<evidence type="ECO:0000313" key="4">
    <source>
        <dbReference type="EMBL" id="RHZ19773.1"/>
    </source>
</evidence>
<comment type="caution">
    <text evidence="4">The sequence shown here is derived from an EMBL/GenBank/DDBJ whole genome shotgun (WGS) entry which is preliminary data.</text>
</comment>